<comment type="caution">
    <text evidence="11">The sequence shown here is derived from an EMBL/GenBank/DDBJ whole genome shotgun (WGS) entry which is preliminary data.</text>
</comment>
<evidence type="ECO:0000256" key="6">
    <source>
        <dbReference type="ARBA" id="ARBA00049552"/>
    </source>
</evidence>
<keyword evidence="12" id="KW-1185">Reference proteome</keyword>
<dbReference type="Pfam" id="PF02771">
    <property type="entry name" value="Acyl-CoA_dh_N"/>
    <property type="match status" value="1"/>
</dbReference>
<gene>
    <name evidence="11" type="ORF">BSL78_17079</name>
</gene>
<dbReference type="GO" id="GO:0019254">
    <property type="term" value="P:carnitine metabolic process, CoA-linked"/>
    <property type="evidence" value="ECO:0007669"/>
    <property type="project" value="TreeGrafter"/>
</dbReference>
<dbReference type="STRING" id="307972.A0A2G8KDF0"/>
<keyword evidence="5 7" id="KW-0560">Oxidoreductase</keyword>
<dbReference type="AlphaFoldDB" id="A0A2G8KDF0"/>
<dbReference type="InterPro" id="IPR037069">
    <property type="entry name" value="AcylCoA_DH/ox_N_sf"/>
</dbReference>
<keyword evidence="4 7" id="KW-0274">FAD</keyword>
<dbReference type="InterPro" id="IPR013786">
    <property type="entry name" value="AcylCoA_DH/ox_N"/>
</dbReference>
<feature type="domain" description="Acyl-CoA oxidase/dehydrogenase middle" evidence="9">
    <location>
        <begin position="120"/>
        <end position="217"/>
    </location>
</feature>
<comment type="cofactor">
    <cofactor evidence="1 7">
        <name>FAD</name>
        <dbReference type="ChEBI" id="CHEBI:57692"/>
    </cofactor>
</comment>
<evidence type="ECO:0000259" key="10">
    <source>
        <dbReference type="Pfam" id="PF02771"/>
    </source>
</evidence>
<dbReference type="GO" id="GO:0042758">
    <property type="term" value="P:long-chain fatty acid catabolic process"/>
    <property type="evidence" value="ECO:0007669"/>
    <property type="project" value="TreeGrafter"/>
</dbReference>
<comment type="similarity">
    <text evidence="2 7">Belongs to the acyl-CoA dehydrogenase family.</text>
</comment>
<dbReference type="InterPro" id="IPR009075">
    <property type="entry name" value="AcylCo_DH/oxidase_C"/>
</dbReference>
<dbReference type="Gene3D" id="2.40.110.10">
    <property type="entry name" value="Butyryl-CoA Dehydrogenase, subunit A, domain 2"/>
    <property type="match status" value="1"/>
</dbReference>
<dbReference type="Pfam" id="PF02770">
    <property type="entry name" value="Acyl-CoA_dh_M"/>
    <property type="match status" value="1"/>
</dbReference>
<dbReference type="GO" id="GO:0050660">
    <property type="term" value="F:flavin adenine dinucleotide binding"/>
    <property type="evidence" value="ECO:0007669"/>
    <property type="project" value="InterPro"/>
</dbReference>
<evidence type="ECO:0000313" key="12">
    <source>
        <dbReference type="Proteomes" id="UP000230750"/>
    </source>
</evidence>
<dbReference type="GO" id="GO:0005739">
    <property type="term" value="C:mitochondrion"/>
    <property type="evidence" value="ECO:0007669"/>
    <property type="project" value="TreeGrafter"/>
</dbReference>
<evidence type="ECO:0000259" key="9">
    <source>
        <dbReference type="Pfam" id="PF02770"/>
    </source>
</evidence>
<dbReference type="SUPFAM" id="SSF56645">
    <property type="entry name" value="Acyl-CoA dehydrogenase NM domain-like"/>
    <property type="match status" value="1"/>
</dbReference>
<organism evidence="11 12">
    <name type="scientific">Stichopus japonicus</name>
    <name type="common">Sea cucumber</name>
    <dbReference type="NCBI Taxonomy" id="307972"/>
    <lineage>
        <taxon>Eukaryota</taxon>
        <taxon>Metazoa</taxon>
        <taxon>Echinodermata</taxon>
        <taxon>Eleutherozoa</taxon>
        <taxon>Echinozoa</taxon>
        <taxon>Holothuroidea</taxon>
        <taxon>Aspidochirotacea</taxon>
        <taxon>Aspidochirotida</taxon>
        <taxon>Stichopodidae</taxon>
        <taxon>Apostichopus</taxon>
    </lineage>
</organism>
<name>A0A2G8KDF0_STIJA</name>
<dbReference type="PANTHER" id="PTHR48083">
    <property type="entry name" value="MEDIUM-CHAIN SPECIFIC ACYL-COA DEHYDROGENASE, MITOCHONDRIAL-RELATED"/>
    <property type="match status" value="1"/>
</dbReference>
<dbReference type="InterPro" id="IPR036250">
    <property type="entry name" value="AcylCo_DH-like_C"/>
</dbReference>
<dbReference type="SUPFAM" id="SSF47203">
    <property type="entry name" value="Acyl-CoA dehydrogenase C-terminal domain-like"/>
    <property type="match status" value="1"/>
</dbReference>
<dbReference type="InterPro" id="IPR006089">
    <property type="entry name" value="Acyl-CoA_DH_CS"/>
</dbReference>
<dbReference type="Gene3D" id="1.20.140.10">
    <property type="entry name" value="Butyryl-CoA Dehydrogenase, subunit A, domain 3"/>
    <property type="match status" value="1"/>
</dbReference>
<feature type="domain" description="Acyl-CoA dehydrogenase/oxidase C-terminal" evidence="8">
    <location>
        <begin position="232"/>
        <end position="380"/>
    </location>
</feature>
<dbReference type="InterPro" id="IPR046373">
    <property type="entry name" value="Acyl-CoA_Oxase/DH_mid-dom_sf"/>
</dbReference>
<evidence type="ECO:0000256" key="1">
    <source>
        <dbReference type="ARBA" id="ARBA00001974"/>
    </source>
</evidence>
<dbReference type="GO" id="GO:0033539">
    <property type="term" value="P:fatty acid beta-oxidation using acyl-CoA dehydrogenase"/>
    <property type="evidence" value="ECO:0007669"/>
    <property type="project" value="TreeGrafter"/>
</dbReference>
<evidence type="ECO:0000256" key="3">
    <source>
        <dbReference type="ARBA" id="ARBA00022630"/>
    </source>
</evidence>
<dbReference type="PROSITE" id="PS00072">
    <property type="entry name" value="ACYL_COA_DH_1"/>
    <property type="match status" value="1"/>
</dbReference>
<evidence type="ECO:0000256" key="4">
    <source>
        <dbReference type="ARBA" id="ARBA00022827"/>
    </source>
</evidence>
<dbReference type="PANTHER" id="PTHR48083:SF20">
    <property type="entry name" value="LONG-CHAIN SPECIFIC ACYL-COA DEHYDROGENASE, MITOCHONDRIAL"/>
    <property type="match status" value="1"/>
</dbReference>
<dbReference type="InterPro" id="IPR006091">
    <property type="entry name" value="Acyl-CoA_Oxase/DH_mid-dom"/>
</dbReference>
<evidence type="ECO:0000313" key="11">
    <source>
        <dbReference type="EMBL" id="PIK46038.1"/>
    </source>
</evidence>
<evidence type="ECO:0000259" key="8">
    <source>
        <dbReference type="Pfam" id="PF00441"/>
    </source>
</evidence>
<dbReference type="Gene3D" id="1.10.540.10">
    <property type="entry name" value="Acyl-CoA dehydrogenase/oxidase, N-terminal domain"/>
    <property type="match status" value="1"/>
</dbReference>
<reference evidence="11 12" key="1">
    <citation type="journal article" date="2017" name="PLoS Biol.">
        <title>The sea cucumber genome provides insights into morphological evolution and visceral regeneration.</title>
        <authorList>
            <person name="Zhang X."/>
            <person name="Sun L."/>
            <person name="Yuan J."/>
            <person name="Sun Y."/>
            <person name="Gao Y."/>
            <person name="Zhang L."/>
            <person name="Li S."/>
            <person name="Dai H."/>
            <person name="Hamel J.F."/>
            <person name="Liu C."/>
            <person name="Yu Y."/>
            <person name="Liu S."/>
            <person name="Lin W."/>
            <person name="Guo K."/>
            <person name="Jin S."/>
            <person name="Xu P."/>
            <person name="Storey K.B."/>
            <person name="Huan P."/>
            <person name="Zhang T."/>
            <person name="Zhou Y."/>
            <person name="Zhang J."/>
            <person name="Lin C."/>
            <person name="Li X."/>
            <person name="Xing L."/>
            <person name="Huo D."/>
            <person name="Sun M."/>
            <person name="Wang L."/>
            <person name="Mercier A."/>
            <person name="Li F."/>
            <person name="Yang H."/>
            <person name="Xiang J."/>
        </authorList>
    </citation>
    <scope>NUCLEOTIDE SEQUENCE [LARGE SCALE GENOMIC DNA]</scope>
    <source>
        <strain evidence="11">Shaxun</strain>
        <tissue evidence="11">Muscle</tissue>
    </source>
</reference>
<evidence type="ECO:0000256" key="7">
    <source>
        <dbReference type="RuleBase" id="RU362125"/>
    </source>
</evidence>
<evidence type="ECO:0000256" key="5">
    <source>
        <dbReference type="ARBA" id="ARBA00023002"/>
    </source>
</evidence>
<dbReference type="Proteomes" id="UP000230750">
    <property type="component" value="Unassembled WGS sequence"/>
</dbReference>
<evidence type="ECO:0000256" key="2">
    <source>
        <dbReference type="ARBA" id="ARBA00009347"/>
    </source>
</evidence>
<protein>
    <submittedName>
        <fullName evidence="11">Putative long-chain specific acyl-CoA dehydrogenase, mitochondrial isoform X1</fullName>
    </submittedName>
</protein>
<dbReference type="EMBL" id="MRZV01000669">
    <property type="protein sequence ID" value="PIK46038.1"/>
    <property type="molecule type" value="Genomic_DNA"/>
</dbReference>
<dbReference type="FunFam" id="1.20.140.10:FF:000001">
    <property type="entry name" value="Acyl-CoA dehydrogenase"/>
    <property type="match status" value="1"/>
</dbReference>
<dbReference type="GO" id="GO:0004466">
    <property type="term" value="F:long-chain fatty acyl-CoA dehydrogenase activity"/>
    <property type="evidence" value="ECO:0007669"/>
    <property type="project" value="TreeGrafter"/>
</dbReference>
<dbReference type="InterPro" id="IPR050741">
    <property type="entry name" value="Acyl-CoA_dehydrogenase"/>
</dbReference>
<sequence>MSCVTCLLAAMPFHNDDVFVNLIRFSQRYEEQGHVDRELWAKLGAAGMLGISAPAEMGGVGGDFKYAAIFPEEQGYSNDAGTSGWQLHNDIIMPYVVEYGTPEQQEKYVPGMAAGTIIGAIAMTEPQAGSDLQGIKTTAKRDGDDWILNGNKVFITNGYLCDMVVVVAITDLAAKRKAHGISLFLVDADTPGFHKGKPLKKIGQRSADTAELFFEDVRLPKEALLGGANNLNKGFYFLMNQLPRERLILSLGVHAHSECMFEMTREYVTKRKAFGKTLSKLQTIQHRMAEMKTEICITRTFTDKCLQMYCENRLDNASASMLKYWTTDLATRVAGECVQLHGGWGYMWEYPIARAFAATKVYPIYTGSNEIMKELIARDICSEK</sequence>
<dbReference type="FunFam" id="2.40.110.10:FF:000002">
    <property type="entry name" value="Acyl-CoA dehydrogenase fadE12"/>
    <property type="match status" value="1"/>
</dbReference>
<dbReference type="OrthoDB" id="9988775at2759"/>
<proteinExistence type="inferred from homology"/>
<accession>A0A2G8KDF0</accession>
<comment type="catalytic activity">
    <reaction evidence="6">
        <text>(2S)-2-methylbutanoyl-CoA + oxidized [electron-transfer flavoprotein] + H(+) = (2E)-2-methylbut-2-enoyl-CoA + reduced [electron-transfer flavoprotein]</text>
        <dbReference type="Rhea" id="RHEA:48256"/>
        <dbReference type="Rhea" id="RHEA-COMP:10685"/>
        <dbReference type="Rhea" id="RHEA-COMP:10686"/>
        <dbReference type="ChEBI" id="CHEBI:15378"/>
        <dbReference type="ChEBI" id="CHEBI:57337"/>
        <dbReference type="ChEBI" id="CHEBI:57692"/>
        <dbReference type="ChEBI" id="CHEBI:58307"/>
        <dbReference type="ChEBI" id="CHEBI:88166"/>
    </reaction>
    <physiologicalReaction direction="left-to-right" evidence="6">
        <dbReference type="Rhea" id="RHEA:48257"/>
    </physiologicalReaction>
</comment>
<dbReference type="InterPro" id="IPR009100">
    <property type="entry name" value="AcylCoA_DH/oxidase_NM_dom_sf"/>
</dbReference>
<dbReference type="Pfam" id="PF00441">
    <property type="entry name" value="Acyl-CoA_dh_1"/>
    <property type="match status" value="1"/>
</dbReference>
<keyword evidence="3 7" id="KW-0285">Flavoprotein</keyword>
<feature type="domain" description="Acyl-CoA dehydrogenase/oxidase N-terminal" evidence="10">
    <location>
        <begin position="26"/>
        <end position="115"/>
    </location>
</feature>